<dbReference type="Pfam" id="PF01061">
    <property type="entry name" value="ABC2_membrane"/>
    <property type="match status" value="1"/>
</dbReference>
<dbReference type="KEGG" id="tes:BW730_14160"/>
<feature type="transmembrane region" description="Helical" evidence="5">
    <location>
        <begin position="503"/>
        <end position="524"/>
    </location>
</feature>
<feature type="transmembrane region" description="Helical" evidence="5">
    <location>
        <begin position="341"/>
        <end position="359"/>
    </location>
</feature>
<evidence type="ECO:0000256" key="5">
    <source>
        <dbReference type="SAM" id="Phobius"/>
    </source>
</evidence>
<feature type="transmembrane region" description="Helical" evidence="5">
    <location>
        <begin position="84"/>
        <end position="102"/>
    </location>
</feature>
<dbReference type="GO" id="GO:0016020">
    <property type="term" value="C:membrane"/>
    <property type="evidence" value="ECO:0007669"/>
    <property type="project" value="UniProtKB-SubCell"/>
</dbReference>
<feature type="transmembrane region" description="Helical" evidence="5">
    <location>
        <begin position="239"/>
        <end position="259"/>
    </location>
</feature>
<dbReference type="Proteomes" id="UP000188145">
    <property type="component" value="Chromosome"/>
</dbReference>
<sequence>MSASPVTGALPLLRAELKHGGRLLAPWVLLATLLSSSSVIVYPWLFPEQHDRAALSLAISTNPALGLIFGHAGDLTTTDGFNAWRSLAIGGLLAAIGAIFAITRATRAQEDSGQAELLASGVMGRGARLTAAVAMGLGMGVVLGLVTGLVTVAFGGGWEASMLLAATMTVTGWMFTGVSAIAAQLGSDARTANTLAASAFGILFMARGFAFSIEAPDWVLWANPLGWMSQTHPATENHWWPLLLGVGLTVVLVAVAFVLQTRRDFGVGAIAPRPGPARGRLRSAWGLALRLNRGPVITWAVAFAALGVVYGYFTTSVPDLLGDDSAVQQILAAGAATREELIGSFVVMILSLVGILASVPGVQTMLRVRAEEVDDRVEPVLATAVSRPKYFASNVVIALLGPALFVVIAGTIVAALASSADIGLSFGDVLRQSVSTIPAVLTVVAVAVAVVGARPAVPPAAWAGVLLSFGLTLLGPSFKLPDWALGISPFWHVPNVMSADSDWWGLLWISLVALFLLAVGFAGFRRRDLARQ</sequence>
<feature type="transmembrane region" description="Helical" evidence="5">
    <location>
        <begin position="24"/>
        <end position="46"/>
    </location>
</feature>
<feature type="transmembrane region" description="Helical" evidence="5">
    <location>
        <begin position="436"/>
        <end position="453"/>
    </location>
</feature>
<dbReference type="AlphaFoldDB" id="A0A1Q2CQU7"/>
<evidence type="ECO:0000256" key="4">
    <source>
        <dbReference type="ARBA" id="ARBA00023136"/>
    </source>
</evidence>
<feature type="transmembrane region" description="Helical" evidence="5">
    <location>
        <begin position="460"/>
        <end position="478"/>
    </location>
</feature>
<evidence type="ECO:0000256" key="3">
    <source>
        <dbReference type="ARBA" id="ARBA00022989"/>
    </source>
</evidence>
<dbReference type="EMBL" id="CP019606">
    <property type="protein sequence ID" value="AQP48481.1"/>
    <property type="molecule type" value="Genomic_DNA"/>
</dbReference>
<keyword evidence="3 5" id="KW-1133">Transmembrane helix</keyword>
<organism evidence="7 8">
    <name type="scientific">Tessaracoccus aquimaris</name>
    <dbReference type="NCBI Taxonomy" id="1332264"/>
    <lineage>
        <taxon>Bacteria</taxon>
        <taxon>Bacillati</taxon>
        <taxon>Actinomycetota</taxon>
        <taxon>Actinomycetes</taxon>
        <taxon>Propionibacteriales</taxon>
        <taxon>Propionibacteriaceae</taxon>
        <taxon>Tessaracoccus</taxon>
    </lineage>
</organism>
<feature type="transmembrane region" description="Helical" evidence="5">
    <location>
        <begin position="129"/>
        <end position="154"/>
    </location>
</feature>
<dbReference type="GO" id="GO:0140359">
    <property type="term" value="F:ABC-type transporter activity"/>
    <property type="evidence" value="ECO:0007669"/>
    <property type="project" value="InterPro"/>
</dbReference>
<evidence type="ECO:0000256" key="1">
    <source>
        <dbReference type="ARBA" id="ARBA00004141"/>
    </source>
</evidence>
<evidence type="ECO:0000256" key="2">
    <source>
        <dbReference type="ARBA" id="ARBA00022692"/>
    </source>
</evidence>
<feature type="domain" description="ABC-2 type transporter transmembrane" evidence="6">
    <location>
        <begin position="61"/>
        <end position="228"/>
    </location>
</feature>
<dbReference type="STRING" id="1332264.BW730_14160"/>
<dbReference type="InterPro" id="IPR013525">
    <property type="entry name" value="ABC2_TM"/>
</dbReference>
<feature type="transmembrane region" description="Helical" evidence="5">
    <location>
        <begin position="296"/>
        <end position="313"/>
    </location>
</feature>
<dbReference type="OrthoDB" id="2014935at2"/>
<keyword evidence="4 5" id="KW-0472">Membrane</keyword>
<comment type="subcellular location">
    <subcellularLocation>
        <location evidence="1">Membrane</location>
        <topology evidence="1">Multi-pass membrane protein</topology>
    </subcellularLocation>
</comment>
<proteinExistence type="predicted"/>
<feature type="transmembrane region" description="Helical" evidence="5">
    <location>
        <begin position="160"/>
        <end position="183"/>
    </location>
</feature>
<evidence type="ECO:0000259" key="6">
    <source>
        <dbReference type="Pfam" id="PF01061"/>
    </source>
</evidence>
<gene>
    <name evidence="7" type="ORF">BW730_14160</name>
</gene>
<reference evidence="8" key="1">
    <citation type="submission" date="2017-02" db="EMBL/GenBank/DDBJ databases">
        <title>Tessaracoccus aquaemaris sp. nov., isolated from the intestine of a Korean rockfish, Sebastes schlegelii, in a marine aquaculture pond.</title>
        <authorList>
            <person name="Tak E.J."/>
            <person name="Bae J.-W."/>
        </authorList>
    </citation>
    <scope>NUCLEOTIDE SEQUENCE [LARGE SCALE GENOMIC DNA]</scope>
    <source>
        <strain evidence="8">NSG39</strain>
    </source>
</reference>
<dbReference type="RefSeq" id="WP_077686818.1">
    <property type="nucleotide sequence ID" value="NZ_CP019606.1"/>
</dbReference>
<accession>A0A1Q2CQU7</accession>
<evidence type="ECO:0000313" key="7">
    <source>
        <dbReference type="EMBL" id="AQP48481.1"/>
    </source>
</evidence>
<protein>
    <submittedName>
        <fullName evidence="7">Multidrug ABC transporter permease</fullName>
    </submittedName>
</protein>
<evidence type="ECO:0000313" key="8">
    <source>
        <dbReference type="Proteomes" id="UP000188145"/>
    </source>
</evidence>
<feature type="transmembrane region" description="Helical" evidence="5">
    <location>
        <begin position="53"/>
        <end position="72"/>
    </location>
</feature>
<name>A0A1Q2CQU7_9ACTN</name>
<feature type="transmembrane region" description="Helical" evidence="5">
    <location>
        <begin position="195"/>
        <end position="219"/>
    </location>
</feature>
<feature type="transmembrane region" description="Helical" evidence="5">
    <location>
        <begin position="395"/>
        <end position="416"/>
    </location>
</feature>
<keyword evidence="8" id="KW-1185">Reference proteome</keyword>
<keyword evidence="2 5" id="KW-0812">Transmembrane</keyword>